<evidence type="ECO:0000256" key="1">
    <source>
        <dbReference type="SAM" id="MobiDB-lite"/>
    </source>
</evidence>
<accession>A0AAV4FLB3</accession>
<dbReference type="Proteomes" id="UP000762676">
    <property type="component" value="Unassembled WGS sequence"/>
</dbReference>
<organism evidence="2 3">
    <name type="scientific">Elysia marginata</name>
    <dbReference type="NCBI Taxonomy" id="1093978"/>
    <lineage>
        <taxon>Eukaryota</taxon>
        <taxon>Metazoa</taxon>
        <taxon>Spiralia</taxon>
        <taxon>Lophotrochozoa</taxon>
        <taxon>Mollusca</taxon>
        <taxon>Gastropoda</taxon>
        <taxon>Heterobranchia</taxon>
        <taxon>Euthyneura</taxon>
        <taxon>Panpulmonata</taxon>
        <taxon>Sacoglossa</taxon>
        <taxon>Placobranchoidea</taxon>
        <taxon>Plakobranchidae</taxon>
        <taxon>Elysia</taxon>
    </lineage>
</organism>
<feature type="compositionally biased region" description="Polar residues" evidence="1">
    <location>
        <begin position="95"/>
        <end position="104"/>
    </location>
</feature>
<dbReference type="AlphaFoldDB" id="A0AAV4FLB3"/>
<gene>
    <name evidence="2" type="ORF">ElyMa_002138800</name>
</gene>
<feature type="non-terminal residue" evidence="2">
    <location>
        <position position="140"/>
    </location>
</feature>
<feature type="compositionally biased region" description="Basic and acidic residues" evidence="1">
    <location>
        <begin position="82"/>
        <end position="92"/>
    </location>
</feature>
<reference evidence="2 3" key="1">
    <citation type="journal article" date="2021" name="Elife">
        <title>Chloroplast acquisition without the gene transfer in kleptoplastic sea slugs, Plakobranchus ocellatus.</title>
        <authorList>
            <person name="Maeda T."/>
            <person name="Takahashi S."/>
            <person name="Yoshida T."/>
            <person name="Shimamura S."/>
            <person name="Takaki Y."/>
            <person name="Nagai Y."/>
            <person name="Toyoda A."/>
            <person name="Suzuki Y."/>
            <person name="Arimoto A."/>
            <person name="Ishii H."/>
            <person name="Satoh N."/>
            <person name="Nishiyama T."/>
            <person name="Hasebe M."/>
            <person name="Maruyama T."/>
            <person name="Minagawa J."/>
            <person name="Obokata J."/>
            <person name="Shigenobu S."/>
        </authorList>
    </citation>
    <scope>NUCLEOTIDE SEQUENCE [LARGE SCALE GENOMIC DNA]</scope>
</reference>
<evidence type="ECO:0000313" key="3">
    <source>
        <dbReference type="Proteomes" id="UP000762676"/>
    </source>
</evidence>
<comment type="caution">
    <text evidence="2">The sequence shown here is derived from an EMBL/GenBank/DDBJ whole genome shotgun (WGS) entry which is preliminary data.</text>
</comment>
<feature type="region of interest" description="Disordered" evidence="1">
    <location>
        <begin position="57"/>
        <end position="125"/>
    </location>
</feature>
<protein>
    <submittedName>
        <fullName evidence="2">Uncharacterized protein</fullName>
    </submittedName>
</protein>
<keyword evidence="3" id="KW-1185">Reference proteome</keyword>
<proteinExistence type="predicted"/>
<name>A0AAV4FLB3_9GAST</name>
<evidence type="ECO:0000313" key="2">
    <source>
        <dbReference type="EMBL" id="GFR73488.1"/>
    </source>
</evidence>
<dbReference type="EMBL" id="BMAT01004448">
    <property type="protein sequence ID" value="GFR73488.1"/>
    <property type="molecule type" value="Genomic_DNA"/>
</dbReference>
<sequence>MFFNRPLGAIEHRHNYVPAQPVLSCRTVDIDLLGTRTYRPKSTVDILEEQQRLIRTLRSRAASSAPPRPPTEPTPRTLADGAYKRVNIEVKGRPFTSQSQTSFPKENKTESRTHRRPKSTGRLKNIQPVTDSFMVIKIDQ</sequence>